<dbReference type="AlphaFoldDB" id="A0A364KL25"/>
<evidence type="ECO:0000256" key="1">
    <source>
        <dbReference type="ARBA" id="ARBA00004141"/>
    </source>
</evidence>
<keyword evidence="12" id="KW-1185">Reference proteome</keyword>
<dbReference type="InterPro" id="IPR036259">
    <property type="entry name" value="MFS_trans_sf"/>
</dbReference>
<dbReference type="InterPro" id="IPR020846">
    <property type="entry name" value="MFS_dom"/>
</dbReference>
<dbReference type="Gene3D" id="1.20.1250.20">
    <property type="entry name" value="MFS general substrate transporter like domains"/>
    <property type="match status" value="1"/>
</dbReference>
<dbReference type="SUPFAM" id="SSF103473">
    <property type="entry name" value="MFS general substrate transporter"/>
    <property type="match status" value="1"/>
</dbReference>
<keyword evidence="4 9" id="KW-0812">Transmembrane</keyword>
<feature type="transmembrane region" description="Helical" evidence="9">
    <location>
        <begin position="374"/>
        <end position="398"/>
    </location>
</feature>
<keyword evidence="5 9" id="KW-1133">Transmembrane helix</keyword>
<feature type="transmembrane region" description="Helical" evidence="9">
    <location>
        <begin position="316"/>
        <end position="336"/>
    </location>
</feature>
<keyword evidence="3 7" id="KW-0813">Transport</keyword>
<evidence type="ECO:0000256" key="2">
    <source>
        <dbReference type="ARBA" id="ARBA00010992"/>
    </source>
</evidence>
<feature type="transmembrane region" description="Helical" evidence="9">
    <location>
        <begin position="343"/>
        <end position="362"/>
    </location>
</feature>
<dbReference type="GO" id="GO:0016020">
    <property type="term" value="C:membrane"/>
    <property type="evidence" value="ECO:0007669"/>
    <property type="project" value="UniProtKB-SubCell"/>
</dbReference>
<evidence type="ECO:0000256" key="6">
    <source>
        <dbReference type="ARBA" id="ARBA00023136"/>
    </source>
</evidence>
<evidence type="ECO:0000256" key="7">
    <source>
        <dbReference type="RuleBase" id="RU003346"/>
    </source>
</evidence>
<evidence type="ECO:0000256" key="4">
    <source>
        <dbReference type="ARBA" id="ARBA00022692"/>
    </source>
</evidence>
<feature type="transmembrane region" description="Helical" evidence="9">
    <location>
        <begin position="279"/>
        <end position="304"/>
    </location>
</feature>
<feature type="domain" description="Major facilitator superfamily (MFS) profile" evidence="10">
    <location>
        <begin position="20"/>
        <end position="463"/>
    </location>
</feature>
<proteinExistence type="inferred from homology"/>
<dbReference type="Proteomes" id="UP000249363">
    <property type="component" value="Unassembled WGS sequence"/>
</dbReference>
<comment type="similarity">
    <text evidence="2 7">Belongs to the major facilitator superfamily. Sugar transporter (TC 2.A.1.1) family.</text>
</comment>
<name>A0A364KL25_TALAM</name>
<protein>
    <recommendedName>
        <fullName evidence="10">Major facilitator superfamily (MFS) profile domain-containing protein</fullName>
    </recommendedName>
</protein>
<reference evidence="11 12" key="1">
    <citation type="journal article" date="2017" name="Biotechnol. Biofuels">
        <title>Differential beta-glucosidase expression as a function of carbon source availability in Talaromyces amestolkiae: a genomic and proteomic approach.</title>
        <authorList>
            <person name="de Eugenio L.I."/>
            <person name="Mendez-Liter J.A."/>
            <person name="Nieto-Dominguez M."/>
            <person name="Alonso L."/>
            <person name="Gil-Munoz J."/>
            <person name="Barriuso J."/>
            <person name="Prieto A."/>
            <person name="Martinez M.J."/>
        </authorList>
    </citation>
    <scope>NUCLEOTIDE SEQUENCE [LARGE SCALE GENOMIC DNA]</scope>
    <source>
        <strain evidence="11 12">CIB</strain>
    </source>
</reference>
<evidence type="ECO:0000256" key="3">
    <source>
        <dbReference type="ARBA" id="ARBA00022448"/>
    </source>
</evidence>
<feature type="compositionally biased region" description="Basic and acidic residues" evidence="8">
    <location>
        <begin position="490"/>
        <end position="499"/>
    </location>
</feature>
<keyword evidence="6 9" id="KW-0472">Membrane</keyword>
<dbReference type="Pfam" id="PF00083">
    <property type="entry name" value="Sugar_tr"/>
    <property type="match status" value="1"/>
</dbReference>
<comment type="caution">
    <text evidence="11">The sequence shown here is derived from an EMBL/GenBank/DDBJ whole genome shotgun (WGS) entry which is preliminary data.</text>
</comment>
<dbReference type="EMBL" id="MIKG01000001">
    <property type="protein sequence ID" value="RAO64237.1"/>
    <property type="molecule type" value="Genomic_DNA"/>
</dbReference>
<evidence type="ECO:0000256" key="8">
    <source>
        <dbReference type="SAM" id="MobiDB-lite"/>
    </source>
</evidence>
<evidence type="ECO:0000259" key="10">
    <source>
        <dbReference type="PROSITE" id="PS50850"/>
    </source>
</evidence>
<feature type="transmembrane region" description="Helical" evidence="9">
    <location>
        <begin position="191"/>
        <end position="212"/>
    </location>
</feature>
<organism evidence="11 12">
    <name type="scientific">Talaromyces amestolkiae</name>
    <dbReference type="NCBI Taxonomy" id="1196081"/>
    <lineage>
        <taxon>Eukaryota</taxon>
        <taxon>Fungi</taxon>
        <taxon>Dikarya</taxon>
        <taxon>Ascomycota</taxon>
        <taxon>Pezizomycotina</taxon>
        <taxon>Eurotiomycetes</taxon>
        <taxon>Eurotiomycetidae</taxon>
        <taxon>Eurotiales</taxon>
        <taxon>Trichocomaceae</taxon>
        <taxon>Talaromyces</taxon>
        <taxon>Talaromyces sect. Talaromyces</taxon>
    </lineage>
</organism>
<dbReference type="InterPro" id="IPR005828">
    <property type="entry name" value="MFS_sugar_transport-like"/>
</dbReference>
<dbReference type="InterPro" id="IPR003663">
    <property type="entry name" value="Sugar/inositol_transpt"/>
</dbReference>
<feature type="transmembrane region" description="Helical" evidence="9">
    <location>
        <begin position="127"/>
        <end position="146"/>
    </location>
</feature>
<feature type="transmembrane region" description="Helical" evidence="9">
    <location>
        <begin position="410"/>
        <end position="428"/>
    </location>
</feature>
<dbReference type="GeneID" id="63789466"/>
<dbReference type="GO" id="GO:0005351">
    <property type="term" value="F:carbohydrate:proton symporter activity"/>
    <property type="evidence" value="ECO:0007669"/>
    <property type="project" value="TreeGrafter"/>
</dbReference>
<feature type="transmembrane region" description="Helical" evidence="9">
    <location>
        <begin position="158"/>
        <end position="179"/>
    </location>
</feature>
<accession>A0A364KL25</accession>
<sequence>MAGGKNFLGLRGTQLRVAMVLLVVAPSFILFGYNNGSTGGIATLESFVHQFPTIDTVNTTGAQKSHNSTIKGVVTGSYDLGAVVGSLLCIGYSDRIGRLRTVLIGLLLSIVGLVLQASAFSLAQFTVGRLIIGSAIGTISSAIPVWQSECSTTAHRGAFVVLEGLCISSGITLSEWVSFGCSFSSNKSVQWRLPLIFPVVFSLFVIPFLFLMPESPRWLARKGRVDEARSVLAALEDESEDSPKVAQEMAEIERSLSLVTGSLRELAHNGEERVLHRTLLAACGQMFQQMCGISALVFYTSTIFEDLGFKGDKSKILGACLTTFQSFCAIIPLFLIDRYGRRKLFMITGTGLAICTAVIAGTGGQPKGSNAANAAVVFVFLFDFFYPIGFLGQTFLYATELAPLRLRVPITAVANATQWLCQFVVAQITPPGTTNLGSRYWIIFAVLNASFVPIVYFFFPETNGRSLEEMDVIFRQSDGIWDVVRKARDHSSAVTRHDEDTEESDSVEREVIGGLKPTAQQKEQV</sequence>
<dbReference type="OrthoDB" id="6612291at2759"/>
<dbReference type="PRINTS" id="PR00171">
    <property type="entry name" value="SUGRTRNSPORT"/>
</dbReference>
<comment type="subcellular location">
    <subcellularLocation>
        <location evidence="1">Membrane</location>
        <topology evidence="1">Multi-pass membrane protein</topology>
    </subcellularLocation>
</comment>
<evidence type="ECO:0000313" key="12">
    <source>
        <dbReference type="Proteomes" id="UP000249363"/>
    </source>
</evidence>
<evidence type="ECO:0000256" key="5">
    <source>
        <dbReference type="ARBA" id="ARBA00022989"/>
    </source>
</evidence>
<dbReference type="PROSITE" id="PS50850">
    <property type="entry name" value="MFS"/>
    <property type="match status" value="1"/>
</dbReference>
<evidence type="ECO:0000313" key="11">
    <source>
        <dbReference type="EMBL" id="RAO64237.1"/>
    </source>
</evidence>
<dbReference type="PANTHER" id="PTHR48022:SF45">
    <property type="entry name" value="MAJOR FACILITATOR SUPERFAMILY (MFS) PROFILE DOMAIN-CONTAINING PROTEIN-RELATED"/>
    <property type="match status" value="1"/>
</dbReference>
<dbReference type="PANTHER" id="PTHR48022">
    <property type="entry name" value="PLASTIDIC GLUCOSE TRANSPORTER 4"/>
    <property type="match status" value="1"/>
</dbReference>
<dbReference type="InterPro" id="IPR050360">
    <property type="entry name" value="MFS_Sugar_Transporters"/>
</dbReference>
<dbReference type="NCBIfam" id="TIGR00879">
    <property type="entry name" value="SP"/>
    <property type="match status" value="1"/>
</dbReference>
<feature type="transmembrane region" description="Helical" evidence="9">
    <location>
        <begin position="440"/>
        <end position="459"/>
    </location>
</feature>
<evidence type="ECO:0000256" key="9">
    <source>
        <dbReference type="SAM" id="Phobius"/>
    </source>
</evidence>
<dbReference type="FunFam" id="1.20.1250.20:FF:000090">
    <property type="entry name" value="MFS sugar transporter, putative"/>
    <property type="match status" value="1"/>
</dbReference>
<gene>
    <name evidence="11" type="ORF">BHQ10_000249</name>
</gene>
<feature type="region of interest" description="Disordered" evidence="8">
    <location>
        <begin position="490"/>
        <end position="525"/>
    </location>
</feature>
<feature type="transmembrane region" description="Helical" evidence="9">
    <location>
        <begin position="102"/>
        <end position="121"/>
    </location>
</feature>
<dbReference type="RefSeq" id="XP_040728754.1">
    <property type="nucleotide sequence ID" value="XM_040874641.1"/>
</dbReference>
<feature type="transmembrane region" description="Helical" evidence="9">
    <location>
        <begin position="15"/>
        <end position="33"/>
    </location>
</feature>